<accession>A0AAN9UTN8</accession>
<proteinExistence type="predicted"/>
<keyword evidence="3" id="KW-1185">Reference proteome</keyword>
<evidence type="ECO:0000313" key="2">
    <source>
        <dbReference type="EMBL" id="KAK7748328.1"/>
    </source>
</evidence>
<gene>
    <name evidence="2" type="ORF">SLS62_008696</name>
</gene>
<evidence type="ECO:0000256" key="1">
    <source>
        <dbReference type="SAM" id="MobiDB-lite"/>
    </source>
</evidence>
<protein>
    <submittedName>
        <fullName evidence="2">Uncharacterized protein</fullName>
    </submittedName>
</protein>
<comment type="caution">
    <text evidence="2">The sequence shown here is derived from an EMBL/GenBank/DDBJ whole genome shotgun (WGS) entry which is preliminary data.</text>
</comment>
<organism evidence="2 3">
    <name type="scientific">Diatrype stigma</name>
    <dbReference type="NCBI Taxonomy" id="117547"/>
    <lineage>
        <taxon>Eukaryota</taxon>
        <taxon>Fungi</taxon>
        <taxon>Dikarya</taxon>
        <taxon>Ascomycota</taxon>
        <taxon>Pezizomycotina</taxon>
        <taxon>Sordariomycetes</taxon>
        <taxon>Xylariomycetidae</taxon>
        <taxon>Xylariales</taxon>
        <taxon>Diatrypaceae</taxon>
        <taxon>Diatrype</taxon>
    </lineage>
</organism>
<dbReference type="EMBL" id="JAKJXP020000083">
    <property type="protein sequence ID" value="KAK7748328.1"/>
    <property type="molecule type" value="Genomic_DNA"/>
</dbReference>
<feature type="region of interest" description="Disordered" evidence="1">
    <location>
        <begin position="163"/>
        <end position="225"/>
    </location>
</feature>
<feature type="compositionally biased region" description="Low complexity" evidence="1">
    <location>
        <begin position="194"/>
        <end position="209"/>
    </location>
</feature>
<evidence type="ECO:0000313" key="3">
    <source>
        <dbReference type="Proteomes" id="UP001320420"/>
    </source>
</evidence>
<reference evidence="2 3" key="1">
    <citation type="submission" date="2024-02" db="EMBL/GenBank/DDBJ databases">
        <title>De novo assembly and annotation of 12 fungi associated with fruit tree decline syndrome in Ontario, Canada.</title>
        <authorList>
            <person name="Sulman M."/>
            <person name="Ellouze W."/>
            <person name="Ilyukhin E."/>
        </authorList>
    </citation>
    <scope>NUCLEOTIDE SEQUENCE [LARGE SCALE GENOMIC DNA]</scope>
    <source>
        <strain evidence="2 3">M11/M66-122</strain>
    </source>
</reference>
<sequence>MDAHISLAAKQLKSQVDDFIKVYDGFYRLYEKEVANIKSYVDDDTLQRVWSQKIVRNEKYNTGQGQEQRQLSTQRKMLAACLSQMDGVTHNGTMPQSSSDPSRYDRRGNNLEKIRAAGNRVLRLADMAMTSVAACEDLRSELLDLGKLVDPKNKDAKMLYQFDRRETMNPQGNGKDATGYADGEFEVQADNQTNEEGGINDGLDNDIGNSQMEQESPSGTWAAPS</sequence>
<name>A0AAN9UTN8_9PEZI</name>
<feature type="compositionally biased region" description="Polar residues" evidence="1">
    <location>
        <begin position="210"/>
        <end position="219"/>
    </location>
</feature>
<dbReference type="Proteomes" id="UP001320420">
    <property type="component" value="Unassembled WGS sequence"/>
</dbReference>
<dbReference type="AlphaFoldDB" id="A0AAN9UTN8"/>